<name>A0A1M5HRK3_9BRAD</name>
<organism evidence="2 3">
    <name type="scientific">Bradyrhizobium erythrophlei</name>
    <dbReference type="NCBI Taxonomy" id="1437360"/>
    <lineage>
        <taxon>Bacteria</taxon>
        <taxon>Pseudomonadati</taxon>
        <taxon>Pseudomonadota</taxon>
        <taxon>Alphaproteobacteria</taxon>
        <taxon>Hyphomicrobiales</taxon>
        <taxon>Nitrobacteraceae</taxon>
        <taxon>Bradyrhizobium</taxon>
    </lineage>
</organism>
<dbReference type="RefSeq" id="WP_079564989.1">
    <property type="nucleotide sequence ID" value="NZ_LT670818.1"/>
</dbReference>
<dbReference type="EMBL" id="LT670818">
    <property type="protein sequence ID" value="SHG18492.1"/>
    <property type="molecule type" value="Genomic_DNA"/>
</dbReference>
<dbReference type="Gene3D" id="3.20.20.30">
    <property type="entry name" value="Luciferase-like domain"/>
    <property type="match status" value="1"/>
</dbReference>
<evidence type="ECO:0000313" key="2">
    <source>
        <dbReference type="EMBL" id="SHG18492.1"/>
    </source>
</evidence>
<feature type="domain" description="Luciferase-like" evidence="1">
    <location>
        <begin position="5"/>
        <end position="302"/>
    </location>
</feature>
<dbReference type="InterPro" id="IPR011251">
    <property type="entry name" value="Luciferase-like_dom"/>
</dbReference>
<proteinExistence type="predicted"/>
<dbReference type="Proteomes" id="UP000190675">
    <property type="component" value="Chromosome I"/>
</dbReference>
<dbReference type="OrthoDB" id="9804736at2"/>
<keyword evidence="2" id="KW-0560">Oxidoreductase</keyword>
<sequence length="345" mass="38200">MKLSLFSVQDHYPDGARTVPQFYKQVIDQAVLAEELGYAAFFSAEHHFHPYGVVPNPTALLCAIAQRTTRIRLGTAISILTFHNPRTAAEIFAMADILSDGRFVLGAGSGYLKHEFEGFDVDPAEKRDRFDECLAIVERLLSGERVTCHAKFNRLDVVKLNVEPIQRPVPLYVAILRKEAAYHVGLQGRGLLTVPYGSLDHVDEIGSLVSEFRRGRTDAGNEAVALPQALGDNVVCLHTHVAETDAAARKEASGPFDLYVETRLYAKKMVYDDILRSGIHLFGSVETVTKKLCALADMGVDHVMTMQNFGNMAPAYVTNSMRLLAERVMPQVRQRQASRSLRGVA</sequence>
<evidence type="ECO:0000259" key="1">
    <source>
        <dbReference type="Pfam" id="PF00296"/>
    </source>
</evidence>
<dbReference type="InterPro" id="IPR050766">
    <property type="entry name" value="Bact_Lucif_Oxidored"/>
</dbReference>
<evidence type="ECO:0000313" key="3">
    <source>
        <dbReference type="Proteomes" id="UP000190675"/>
    </source>
</evidence>
<dbReference type="GO" id="GO:0004497">
    <property type="term" value="F:monooxygenase activity"/>
    <property type="evidence" value="ECO:0007669"/>
    <property type="project" value="UniProtKB-KW"/>
</dbReference>
<protein>
    <submittedName>
        <fullName evidence="2">Flavin-dependent oxidoreductase, luciferase family (Includes alkanesulfonate monooxygenase SsuD and methylene tetrahydromethanopterin reductase)</fullName>
    </submittedName>
</protein>
<gene>
    <name evidence="2" type="ORF">SAMN05444169_0996</name>
</gene>
<keyword evidence="2" id="KW-0503">Monooxygenase</keyword>
<dbReference type="PANTHER" id="PTHR30137">
    <property type="entry name" value="LUCIFERASE-LIKE MONOOXYGENASE"/>
    <property type="match status" value="1"/>
</dbReference>
<dbReference type="GO" id="GO:0005829">
    <property type="term" value="C:cytosol"/>
    <property type="evidence" value="ECO:0007669"/>
    <property type="project" value="TreeGrafter"/>
</dbReference>
<dbReference type="PANTHER" id="PTHR30137:SF6">
    <property type="entry name" value="LUCIFERASE-LIKE MONOOXYGENASE"/>
    <property type="match status" value="1"/>
</dbReference>
<dbReference type="GO" id="GO:0016705">
    <property type="term" value="F:oxidoreductase activity, acting on paired donors, with incorporation or reduction of molecular oxygen"/>
    <property type="evidence" value="ECO:0007669"/>
    <property type="project" value="InterPro"/>
</dbReference>
<dbReference type="AlphaFoldDB" id="A0A1M5HRK3"/>
<dbReference type="InterPro" id="IPR036661">
    <property type="entry name" value="Luciferase-like_sf"/>
</dbReference>
<dbReference type="SUPFAM" id="SSF51679">
    <property type="entry name" value="Bacterial luciferase-like"/>
    <property type="match status" value="1"/>
</dbReference>
<accession>A0A1M5HRK3</accession>
<reference evidence="2 3" key="1">
    <citation type="submission" date="2016-11" db="EMBL/GenBank/DDBJ databases">
        <authorList>
            <person name="Jaros S."/>
            <person name="Januszkiewicz K."/>
            <person name="Wedrychowicz H."/>
        </authorList>
    </citation>
    <scope>NUCLEOTIDE SEQUENCE [LARGE SCALE GENOMIC DNA]</scope>
    <source>
        <strain evidence="2 3">GAS242</strain>
    </source>
</reference>
<dbReference type="Pfam" id="PF00296">
    <property type="entry name" value="Bac_luciferase"/>
    <property type="match status" value="1"/>
</dbReference>